<proteinExistence type="predicted"/>
<evidence type="ECO:0000313" key="8">
    <source>
        <dbReference type="Proteomes" id="UP001652442"/>
    </source>
</evidence>
<dbReference type="RefSeq" id="WP_158425497.1">
    <property type="nucleotide sequence ID" value="NZ_JAOQJQ010000004.1"/>
</dbReference>
<feature type="transmembrane region" description="Helical" evidence="6">
    <location>
        <begin position="222"/>
        <end position="242"/>
    </location>
</feature>
<keyword evidence="8" id="KW-1185">Reference proteome</keyword>
<feature type="transmembrane region" description="Helical" evidence="6">
    <location>
        <begin position="104"/>
        <end position="127"/>
    </location>
</feature>
<evidence type="ECO:0000256" key="1">
    <source>
        <dbReference type="ARBA" id="ARBA00004651"/>
    </source>
</evidence>
<keyword evidence="3 6" id="KW-0812">Transmembrane</keyword>
<feature type="transmembrane region" description="Helical" evidence="6">
    <location>
        <begin position="279"/>
        <end position="296"/>
    </location>
</feature>
<feature type="transmembrane region" description="Helical" evidence="6">
    <location>
        <begin position="302"/>
        <end position="320"/>
    </location>
</feature>
<sequence>MGNKTQVNPAVNAGVVGSFRKFFSGYSVIVVTIIIFIVASIFQGSNFLSAANIINVLRNNAVLGILALGMAFVIIVGEIDLSVGSQLVAVGAICLGVLNRTNNVVLAVIVAIGCAVGFSACMGLIVAKGNVPSFVVTLGFMYIYRSVCQYFMDGGGFYGKVGAFSKISNSSLGPIPMPIIYLFIVFIVYFYISRYTKTGRHIYSVGSNARASKLSGISVSKVKVCAFIIMGASVGIAAVIEASRMNSINASSSGNSYEMYAIAMAVIGGVSMKGGRGKMVCVLFGIFILAIVNNFLNLMGVSAFLVNAIKGAIIIVAVLLQKKDEI</sequence>
<evidence type="ECO:0000256" key="5">
    <source>
        <dbReference type="ARBA" id="ARBA00023136"/>
    </source>
</evidence>
<evidence type="ECO:0000256" key="2">
    <source>
        <dbReference type="ARBA" id="ARBA00022475"/>
    </source>
</evidence>
<dbReference type="Pfam" id="PF02653">
    <property type="entry name" value="BPD_transp_2"/>
    <property type="match status" value="1"/>
</dbReference>
<dbReference type="Proteomes" id="UP001652442">
    <property type="component" value="Unassembled WGS sequence"/>
</dbReference>
<gene>
    <name evidence="7" type="ORF">OCV88_10675</name>
</gene>
<protein>
    <submittedName>
        <fullName evidence="7">ABC transporter permease</fullName>
    </submittedName>
</protein>
<evidence type="ECO:0000256" key="4">
    <source>
        <dbReference type="ARBA" id="ARBA00022989"/>
    </source>
</evidence>
<evidence type="ECO:0000256" key="3">
    <source>
        <dbReference type="ARBA" id="ARBA00022692"/>
    </source>
</evidence>
<evidence type="ECO:0000313" key="7">
    <source>
        <dbReference type="EMBL" id="MCU6762792.1"/>
    </source>
</evidence>
<dbReference type="InterPro" id="IPR001851">
    <property type="entry name" value="ABC_transp_permease"/>
</dbReference>
<keyword evidence="4 6" id="KW-1133">Transmembrane helix</keyword>
<accession>A0ABT2TL02</accession>
<dbReference type="PANTHER" id="PTHR32196">
    <property type="entry name" value="ABC TRANSPORTER PERMEASE PROTEIN YPHD-RELATED-RELATED"/>
    <property type="match status" value="1"/>
</dbReference>
<reference evidence="7 8" key="1">
    <citation type="journal article" date="2021" name="ISME Commun">
        <title>Automated analysis of genomic sequences facilitates high-throughput and comprehensive description of bacteria.</title>
        <authorList>
            <person name="Hitch T.C.A."/>
        </authorList>
    </citation>
    <scope>NUCLEOTIDE SEQUENCE [LARGE SCALE GENOMIC DNA]</scope>
    <source>
        <strain evidence="7 8">Sanger_109</strain>
    </source>
</reference>
<comment type="caution">
    <text evidence="7">The sequence shown here is derived from an EMBL/GenBank/DDBJ whole genome shotgun (WGS) entry which is preliminary data.</text>
</comment>
<feature type="transmembrane region" description="Helical" evidence="6">
    <location>
        <begin position="23"/>
        <end position="42"/>
    </location>
</feature>
<keyword evidence="2" id="KW-1003">Cell membrane</keyword>
<name>A0ABT2TL02_9FIRM</name>
<feature type="transmembrane region" description="Helical" evidence="6">
    <location>
        <begin position="62"/>
        <end position="84"/>
    </location>
</feature>
<comment type="subcellular location">
    <subcellularLocation>
        <location evidence="1">Cell membrane</location>
        <topology evidence="1">Multi-pass membrane protein</topology>
    </subcellularLocation>
</comment>
<evidence type="ECO:0000256" key="6">
    <source>
        <dbReference type="SAM" id="Phobius"/>
    </source>
</evidence>
<feature type="transmembrane region" description="Helical" evidence="6">
    <location>
        <begin position="172"/>
        <end position="192"/>
    </location>
</feature>
<dbReference type="CDD" id="cd06579">
    <property type="entry name" value="TM_PBP1_transp_AraH_like"/>
    <property type="match status" value="1"/>
</dbReference>
<dbReference type="EMBL" id="JAOQJQ010000004">
    <property type="protein sequence ID" value="MCU6762792.1"/>
    <property type="molecule type" value="Genomic_DNA"/>
</dbReference>
<keyword evidence="5 6" id="KW-0472">Membrane</keyword>
<organism evidence="7 8">
    <name type="scientific">Brotonthovivens ammoniilytica</name>
    <dbReference type="NCBI Taxonomy" id="2981725"/>
    <lineage>
        <taxon>Bacteria</taxon>
        <taxon>Bacillati</taxon>
        <taxon>Bacillota</taxon>
        <taxon>Clostridia</taxon>
        <taxon>Lachnospirales</taxon>
        <taxon>Lachnospiraceae</taxon>
        <taxon>Brotonthovivens</taxon>
    </lineage>
</organism>
<feature type="transmembrane region" description="Helical" evidence="6">
    <location>
        <begin position="134"/>
        <end position="152"/>
    </location>
</feature>
<feature type="transmembrane region" description="Helical" evidence="6">
    <location>
        <begin position="254"/>
        <end position="272"/>
    </location>
</feature>